<feature type="domain" description="FeoB-type G" evidence="17">
    <location>
        <begin position="5"/>
        <end position="167"/>
    </location>
</feature>
<feature type="transmembrane region" description="Helical" evidence="16">
    <location>
        <begin position="561"/>
        <end position="582"/>
    </location>
</feature>
<dbReference type="STRING" id="123214.PERMA_0465"/>
<dbReference type="Gene3D" id="3.40.50.300">
    <property type="entry name" value="P-loop containing nucleotide triphosphate hydrolases"/>
    <property type="match status" value="1"/>
</dbReference>
<name>C0QU90_PERMH</name>
<sequence>MADKVIKVAVAGNPNTGKTTLINALAGTNLHVGNWPGVTVEKKEAIIEYKGYKIHLVDLPGTYSLSNDVAEEKIAIDFLVKEKPDLVIDVVDATNLERNLYLTIQLLEIDLPLVIALNMWDEAQEKGIRIDVNKLEKLLCCKVIPTTAIKGEGVSEILDAVIQIYKNKERFHCSLHLEDQLEDELRKLKECIKNIQPLLLDIYPERFLLLSLVEGNTFFIDLAVDSRILNQAKLIREKLEKLYHRDISTLLVEERYSIIISIYEQCVRKTSEEKFDLTLFLDKIFLHKVLGFPIFFFFMWLLFKFTFELSAPYVDWLDSSLSDVIAPIVYHFLTDIGTSPWLRSLITEGIIGGVGFVLVFVPVLFFLYIFMAILEGSGYMARAAFLMDRVMAVFGLSGKSFIPMLIGFGCNVPAVYATRTLENPKEKILTTLMIPFMSCGARLTVYAFFVTIFFTEYQTAVILFLYILGIIVAAVVAILLQRFVFKAEAIPFILELPPYRFSTVRFIIRNAWIKTKAFLYEAGTFILATSIVIWFLLHFPIGVKKPEDSLFGKISHTIAPVFYPLGFGNWEAAGSLISGFVAKEVVLSTMGNIYSGEIVEEKPEEVKLSEGLLEIGKGFINANIDMGKNFLSIFGLYKMEAEEEEEDSSLIKAVRDSFTPLTAISFLVFLLLYTPCMATVFAIKQELNSWRWTGVSILISFTSAWIMAFIVYNAGKIIAGG</sequence>
<dbReference type="Pfam" id="PF07670">
    <property type="entry name" value="Gate"/>
    <property type="match status" value="2"/>
</dbReference>
<keyword evidence="4 16" id="KW-0410">Iron transport</keyword>
<feature type="transmembrane region" description="Helical" evidence="16">
    <location>
        <begin position="345"/>
        <end position="370"/>
    </location>
</feature>
<keyword evidence="5" id="KW-0997">Cell inner membrane</keyword>
<dbReference type="InterPro" id="IPR011640">
    <property type="entry name" value="Fe2_transport_prot_B_C"/>
</dbReference>
<evidence type="ECO:0000256" key="5">
    <source>
        <dbReference type="ARBA" id="ARBA00022519"/>
    </source>
</evidence>
<evidence type="ECO:0000256" key="4">
    <source>
        <dbReference type="ARBA" id="ARBA00022496"/>
    </source>
</evidence>
<evidence type="ECO:0000259" key="17">
    <source>
        <dbReference type="PROSITE" id="PS51711"/>
    </source>
</evidence>
<dbReference type="Gene3D" id="1.10.287.1770">
    <property type="match status" value="1"/>
</dbReference>
<dbReference type="eggNOG" id="COG0370">
    <property type="taxonomic scope" value="Bacteria"/>
</dbReference>
<comment type="function">
    <text evidence="16">Probable transporter of a GTP-driven Fe(2+) uptake system.</text>
</comment>
<feature type="binding site" evidence="14">
    <location>
        <begin position="37"/>
        <end position="41"/>
    </location>
    <ligand>
        <name>GTP</name>
        <dbReference type="ChEBI" id="CHEBI:37565"/>
        <label>1</label>
    </ligand>
</feature>
<dbReference type="CDD" id="cd01879">
    <property type="entry name" value="FeoB"/>
    <property type="match status" value="1"/>
</dbReference>
<evidence type="ECO:0000256" key="13">
    <source>
        <dbReference type="NCBIfam" id="TIGR00437"/>
    </source>
</evidence>
<feature type="binding site" evidence="14">
    <location>
        <begin position="118"/>
        <end position="121"/>
    </location>
    <ligand>
        <name>GTP</name>
        <dbReference type="ChEBI" id="CHEBI:37565"/>
        <label>1</label>
    </ligand>
</feature>
<keyword evidence="10" id="KW-0406">Ion transport</keyword>
<keyword evidence="19" id="KW-1185">Reference proteome</keyword>
<dbReference type="InterPro" id="IPR006073">
    <property type="entry name" value="GTP-bd"/>
</dbReference>
<comment type="similarity">
    <text evidence="16">Belongs to the TRAFAC class TrmE-Era-EngA-EngB-Septin-like GTPase superfamily. FeoB GTPase (TC 9.A.8) family.</text>
</comment>
<dbReference type="InterPro" id="IPR005225">
    <property type="entry name" value="Small_GTP-bd"/>
</dbReference>
<dbReference type="RefSeq" id="WP_012675789.1">
    <property type="nucleotide sequence ID" value="NC_012440.1"/>
</dbReference>
<dbReference type="KEGG" id="pmx:PERMA_0465"/>
<evidence type="ECO:0000256" key="14">
    <source>
        <dbReference type="PIRSR" id="PIRSR603373-1"/>
    </source>
</evidence>
<dbReference type="InterPro" id="IPR011642">
    <property type="entry name" value="Gate_dom"/>
</dbReference>
<dbReference type="NCBIfam" id="TIGR00437">
    <property type="entry name" value="feoB"/>
    <property type="match status" value="1"/>
</dbReference>
<dbReference type="InterPro" id="IPR050860">
    <property type="entry name" value="FeoB_GTPase"/>
</dbReference>
<organism evidence="18 19">
    <name type="scientific">Persephonella marina (strain DSM 14350 / EX-H1)</name>
    <dbReference type="NCBI Taxonomy" id="123214"/>
    <lineage>
        <taxon>Bacteria</taxon>
        <taxon>Pseudomonadati</taxon>
        <taxon>Aquificota</taxon>
        <taxon>Aquificia</taxon>
        <taxon>Aquificales</taxon>
        <taxon>Hydrogenothermaceae</taxon>
        <taxon>Persephonella</taxon>
    </lineage>
</organism>
<feature type="transmembrane region" description="Helical" evidence="16">
    <location>
        <begin position="390"/>
        <end position="416"/>
    </location>
</feature>
<dbReference type="InterPro" id="IPR003373">
    <property type="entry name" value="Fe2_transport_prot-B"/>
</dbReference>
<evidence type="ECO:0000256" key="2">
    <source>
        <dbReference type="ARBA" id="ARBA00022448"/>
    </source>
</evidence>
<feature type="transmembrane region" description="Helical" evidence="16">
    <location>
        <begin position="518"/>
        <end position="541"/>
    </location>
</feature>
<evidence type="ECO:0000256" key="8">
    <source>
        <dbReference type="ARBA" id="ARBA00022989"/>
    </source>
</evidence>
<evidence type="ECO:0000256" key="3">
    <source>
        <dbReference type="ARBA" id="ARBA00022475"/>
    </source>
</evidence>
<dbReference type="InterPro" id="IPR041069">
    <property type="entry name" value="FeoB_Cyto"/>
</dbReference>
<dbReference type="FunFam" id="3.40.50.300:FF:000426">
    <property type="entry name" value="Ferrous iron transport protein B"/>
    <property type="match status" value="1"/>
</dbReference>
<dbReference type="PaxDb" id="123214-PERMA_0465"/>
<dbReference type="Pfam" id="PF07664">
    <property type="entry name" value="FeoB_C"/>
    <property type="match status" value="1"/>
</dbReference>
<feature type="transmembrane region" description="Helical" evidence="16">
    <location>
        <begin position="460"/>
        <end position="480"/>
    </location>
</feature>
<dbReference type="Proteomes" id="UP000001366">
    <property type="component" value="Chromosome"/>
</dbReference>
<feature type="transmembrane region" description="Helical" evidence="16">
    <location>
        <begin position="428"/>
        <end position="454"/>
    </location>
</feature>
<feature type="binding site" evidence="15">
    <location>
        <position position="23"/>
    </location>
    <ligand>
        <name>Mg(2+)</name>
        <dbReference type="ChEBI" id="CHEBI:18420"/>
        <label>2</label>
    </ligand>
</feature>
<evidence type="ECO:0000313" key="19">
    <source>
        <dbReference type="Proteomes" id="UP000001366"/>
    </source>
</evidence>
<accession>C0QU90</accession>
<dbReference type="OrthoDB" id="9809127at2"/>
<feature type="transmembrane region" description="Helical" evidence="16">
    <location>
        <begin position="689"/>
        <end position="712"/>
    </location>
</feature>
<feature type="transmembrane region" description="Helical" evidence="16">
    <location>
        <begin position="661"/>
        <end position="683"/>
    </location>
</feature>
<keyword evidence="3" id="KW-1003">Cell membrane</keyword>
<keyword evidence="2 16" id="KW-0813">Transport</keyword>
<proteinExistence type="inferred from homology"/>
<evidence type="ECO:0000256" key="12">
    <source>
        <dbReference type="ARBA" id="ARBA00023136"/>
    </source>
</evidence>
<dbReference type="GO" id="GO:0046872">
    <property type="term" value="F:metal ion binding"/>
    <property type="evidence" value="ECO:0007669"/>
    <property type="project" value="UniProtKB-KW"/>
</dbReference>
<keyword evidence="6 16" id="KW-0812">Transmembrane</keyword>
<dbReference type="GO" id="GO:0005525">
    <property type="term" value="F:GTP binding"/>
    <property type="evidence" value="ECO:0007669"/>
    <property type="project" value="UniProtKB-KW"/>
</dbReference>
<dbReference type="HOGENOM" id="CLU_013350_3_2_0"/>
<evidence type="ECO:0000256" key="15">
    <source>
        <dbReference type="PIRSR" id="PIRSR603373-2"/>
    </source>
</evidence>
<dbReference type="GO" id="GO:0015093">
    <property type="term" value="F:ferrous iron transmembrane transporter activity"/>
    <property type="evidence" value="ECO:0007669"/>
    <property type="project" value="UniProtKB-UniRule"/>
</dbReference>
<dbReference type="SUPFAM" id="SSF52540">
    <property type="entry name" value="P-loop containing nucleoside triphosphate hydrolases"/>
    <property type="match status" value="1"/>
</dbReference>
<keyword evidence="15" id="KW-0479">Metal-binding</keyword>
<keyword evidence="15" id="KW-0460">Magnesium</keyword>
<dbReference type="AlphaFoldDB" id="C0QU90"/>
<feature type="transmembrane region" description="Helical" evidence="16">
    <location>
        <begin position="289"/>
        <end position="307"/>
    </location>
</feature>
<evidence type="ECO:0000256" key="6">
    <source>
        <dbReference type="ARBA" id="ARBA00022692"/>
    </source>
</evidence>
<evidence type="ECO:0000256" key="1">
    <source>
        <dbReference type="ARBA" id="ARBA00004429"/>
    </source>
</evidence>
<evidence type="ECO:0000256" key="10">
    <source>
        <dbReference type="ARBA" id="ARBA00023065"/>
    </source>
</evidence>
<dbReference type="EMBL" id="CP001230">
    <property type="protein sequence ID" value="ACO03550.1"/>
    <property type="molecule type" value="Genomic_DNA"/>
</dbReference>
<dbReference type="PRINTS" id="PR00326">
    <property type="entry name" value="GTP1OBG"/>
</dbReference>
<dbReference type="Pfam" id="PF02421">
    <property type="entry name" value="FeoB_N"/>
    <property type="match status" value="1"/>
</dbReference>
<gene>
    <name evidence="18" type="primary">feoB</name>
    <name evidence="18" type="ordered locus">PERMA_0465</name>
</gene>
<feature type="binding site" evidence="14">
    <location>
        <begin position="12"/>
        <end position="19"/>
    </location>
    <ligand>
        <name>GTP</name>
        <dbReference type="ChEBI" id="CHEBI:37565"/>
        <label>1</label>
    </ligand>
</feature>
<dbReference type="PANTHER" id="PTHR43185:SF1">
    <property type="entry name" value="FE(2+) TRANSPORTER FEOB"/>
    <property type="match status" value="1"/>
</dbReference>
<dbReference type="GO" id="GO:0005886">
    <property type="term" value="C:plasma membrane"/>
    <property type="evidence" value="ECO:0007669"/>
    <property type="project" value="UniProtKB-SubCell"/>
</dbReference>
<feature type="binding site" evidence="15">
    <location>
        <position position="27"/>
    </location>
    <ligand>
        <name>Mg(2+)</name>
        <dbReference type="ChEBI" id="CHEBI:18420"/>
        <label>2</label>
    </ligand>
</feature>
<keyword evidence="7 14" id="KW-0547">Nucleotide-binding</keyword>
<keyword evidence="9 16" id="KW-0408">Iron</keyword>
<evidence type="ECO:0000256" key="7">
    <source>
        <dbReference type="ARBA" id="ARBA00022741"/>
    </source>
</evidence>
<comment type="subcellular location">
    <subcellularLocation>
        <location evidence="1 16">Cell inner membrane</location>
        <topology evidence="1 16">Multi-pass membrane protein</topology>
    </subcellularLocation>
</comment>
<reference evidence="18 19" key="1">
    <citation type="journal article" date="2009" name="J. Bacteriol.">
        <title>Complete and draft genome sequences of six members of the Aquificales.</title>
        <authorList>
            <person name="Reysenbach A.L."/>
            <person name="Hamamura N."/>
            <person name="Podar M."/>
            <person name="Griffiths E."/>
            <person name="Ferreira S."/>
            <person name="Hochstein R."/>
            <person name="Heidelberg J."/>
            <person name="Johnson J."/>
            <person name="Mead D."/>
            <person name="Pohorille A."/>
            <person name="Sarmiento M."/>
            <person name="Schweighofer K."/>
            <person name="Seshadri R."/>
            <person name="Voytek M.A."/>
        </authorList>
    </citation>
    <scope>NUCLEOTIDE SEQUENCE [LARGE SCALE GENOMIC DNA]</scope>
    <source>
        <strain evidence="19">DSM 14350 / EX-H1</strain>
    </source>
</reference>
<feature type="binding site" evidence="15">
    <location>
        <position position="24"/>
    </location>
    <ligand>
        <name>Mg(2+)</name>
        <dbReference type="ChEBI" id="CHEBI:18420"/>
        <label>2</label>
    </ligand>
</feature>
<protein>
    <recommendedName>
        <fullName evidence="13 16">Ferrous iron transport protein B</fullName>
    </recommendedName>
</protein>
<keyword evidence="11 14" id="KW-0342">GTP-binding</keyword>
<dbReference type="NCBIfam" id="TIGR00231">
    <property type="entry name" value="small_GTP"/>
    <property type="match status" value="1"/>
</dbReference>
<dbReference type="Pfam" id="PF17910">
    <property type="entry name" value="FeoB_Cyto"/>
    <property type="match status" value="1"/>
</dbReference>
<keyword evidence="12 16" id="KW-0472">Membrane</keyword>
<dbReference type="InterPro" id="IPR027417">
    <property type="entry name" value="P-loop_NTPase"/>
</dbReference>
<dbReference type="PANTHER" id="PTHR43185">
    <property type="entry name" value="FERROUS IRON TRANSPORT PROTEIN B"/>
    <property type="match status" value="1"/>
</dbReference>
<feature type="binding site" evidence="14">
    <location>
        <begin position="58"/>
        <end position="61"/>
    </location>
    <ligand>
        <name>GTP</name>
        <dbReference type="ChEBI" id="CHEBI:37565"/>
        <label>1</label>
    </ligand>
</feature>
<evidence type="ECO:0000256" key="11">
    <source>
        <dbReference type="ARBA" id="ARBA00023134"/>
    </source>
</evidence>
<evidence type="ECO:0000313" key="18">
    <source>
        <dbReference type="EMBL" id="ACO03550.1"/>
    </source>
</evidence>
<evidence type="ECO:0000256" key="9">
    <source>
        <dbReference type="ARBA" id="ARBA00023004"/>
    </source>
</evidence>
<dbReference type="InterPro" id="IPR030389">
    <property type="entry name" value="G_FEOB_dom"/>
</dbReference>
<evidence type="ECO:0000256" key="16">
    <source>
        <dbReference type="RuleBase" id="RU362098"/>
    </source>
</evidence>
<keyword evidence="8 16" id="KW-1133">Transmembrane helix</keyword>
<dbReference type="PROSITE" id="PS51711">
    <property type="entry name" value="G_FEOB"/>
    <property type="match status" value="1"/>
</dbReference>